<evidence type="ECO:0000313" key="2">
    <source>
        <dbReference type="Proteomes" id="UP000242638"/>
    </source>
</evidence>
<evidence type="ECO:0000313" key="1">
    <source>
        <dbReference type="Ensembl" id="ENSPREP00000021357.1"/>
    </source>
</evidence>
<accession>A0A3P9PHN2</accession>
<reference evidence="2" key="1">
    <citation type="submission" date="2013-11" db="EMBL/GenBank/DDBJ databases">
        <title>The genomic landscape of the Guanapo guppy.</title>
        <authorList>
            <person name="Kuenstner A."/>
            <person name="Dreyer C."/>
        </authorList>
    </citation>
    <scope>NUCLEOTIDE SEQUENCE</scope>
    <source>
        <strain evidence="2">Guanapo</strain>
    </source>
</reference>
<protein>
    <submittedName>
        <fullName evidence="1">Uncharacterized protein</fullName>
    </submittedName>
</protein>
<organism evidence="1 2">
    <name type="scientific">Poecilia reticulata</name>
    <name type="common">Guppy</name>
    <name type="synonym">Acanthophacelus reticulatus</name>
    <dbReference type="NCBI Taxonomy" id="8081"/>
    <lineage>
        <taxon>Eukaryota</taxon>
        <taxon>Metazoa</taxon>
        <taxon>Chordata</taxon>
        <taxon>Craniata</taxon>
        <taxon>Vertebrata</taxon>
        <taxon>Euteleostomi</taxon>
        <taxon>Actinopterygii</taxon>
        <taxon>Neopterygii</taxon>
        <taxon>Teleostei</taxon>
        <taxon>Neoteleostei</taxon>
        <taxon>Acanthomorphata</taxon>
        <taxon>Ovalentaria</taxon>
        <taxon>Atherinomorphae</taxon>
        <taxon>Cyprinodontiformes</taxon>
        <taxon>Poeciliidae</taxon>
        <taxon>Poeciliinae</taxon>
        <taxon>Poecilia</taxon>
    </lineage>
</organism>
<proteinExistence type="predicted"/>
<keyword evidence="2" id="KW-1185">Reference proteome</keyword>
<dbReference type="AlphaFoldDB" id="A0A3P9PHN2"/>
<sequence length="77" mass="8767">MRNQSIKLANDPNHTVKLVTKGLQDNKSSQSPHLSLIPNLWAELERCVCFQPDTFVSVLEHQSYERIKDTSTVLNCV</sequence>
<dbReference type="Proteomes" id="UP000242638">
    <property type="component" value="Unassembled WGS sequence"/>
</dbReference>
<reference evidence="1" key="3">
    <citation type="submission" date="2025-09" db="UniProtKB">
        <authorList>
            <consortium name="Ensembl"/>
        </authorList>
    </citation>
    <scope>IDENTIFICATION</scope>
    <source>
        <strain evidence="1">Guanapo</strain>
    </source>
</reference>
<dbReference type="Ensembl" id="ENSPRET00000021582.1">
    <property type="protein sequence ID" value="ENSPREP00000021357.1"/>
    <property type="gene ID" value="ENSPREG00000014451.1"/>
</dbReference>
<reference evidence="1" key="2">
    <citation type="submission" date="2025-08" db="UniProtKB">
        <authorList>
            <consortium name="Ensembl"/>
        </authorList>
    </citation>
    <scope>IDENTIFICATION</scope>
    <source>
        <strain evidence="1">Guanapo</strain>
    </source>
</reference>
<name>A0A3P9PHN2_POERE</name>